<comment type="caution">
    <text evidence="2">The sequence shown here is derived from an EMBL/GenBank/DDBJ whole genome shotgun (WGS) entry which is preliminary data.</text>
</comment>
<reference evidence="2 3" key="1">
    <citation type="journal article" date="2019" name="Sci. Rep.">
        <title>A high-quality genome of Eragrostis curvula grass provides insights into Poaceae evolution and supports new strategies to enhance forage quality.</title>
        <authorList>
            <person name="Carballo J."/>
            <person name="Santos B.A.C.M."/>
            <person name="Zappacosta D."/>
            <person name="Garbus I."/>
            <person name="Selva J.P."/>
            <person name="Gallo C.A."/>
            <person name="Diaz A."/>
            <person name="Albertini E."/>
            <person name="Caccamo M."/>
            <person name="Echenique V."/>
        </authorList>
    </citation>
    <scope>NUCLEOTIDE SEQUENCE [LARGE SCALE GENOMIC DNA]</scope>
    <source>
        <strain evidence="3">cv. Victoria</strain>
        <tissue evidence="2">Leaf</tissue>
    </source>
</reference>
<dbReference type="EMBL" id="RWGY01000029">
    <property type="protein sequence ID" value="TVU17372.1"/>
    <property type="molecule type" value="Genomic_DNA"/>
</dbReference>
<dbReference type="GO" id="GO:0032196">
    <property type="term" value="P:transposition"/>
    <property type="evidence" value="ECO:0007669"/>
    <property type="project" value="InterPro"/>
</dbReference>
<accession>A0A5J9U102</accession>
<feature type="region of interest" description="Disordered" evidence="1">
    <location>
        <begin position="1"/>
        <end position="39"/>
    </location>
</feature>
<feature type="compositionally biased region" description="Low complexity" evidence="1">
    <location>
        <begin position="10"/>
        <end position="25"/>
    </location>
</feature>
<dbReference type="Proteomes" id="UP000324897">
    <property type="component" value="Chromosome 7"/>
</dbReference>
<proteinExistence type="predicted"/>
<gene>
    <name evidence="2" type="ORF">EJB05_33403</name>
</gene>
<name>A0A5J9U102_9POAL</name>
<evidence type="ECO:0000256" key="1">
    <source>
        <dbReference type="SAM" id="MobiDB-lite"/>
    </source>
</evidence>
<evidence type="ECO:0000313" key="2">
    <source>
        <dbReference type="EMBL" id="TVU17372.1"/>
    </source>
</evidence>
<dbReference type="InterPro" id="IPR004252">
    <property type="entry name" value="Probable_transposase_24"/>
</dbReference>
<keyword evidence="3" id="KW-1185">Reference proteome</keyword>
<dbReference type="Gramene" id="TVU17372">
    <property type="protein sequence ID" value="TVU17372"/>
    <property type="gene ID" value="EJB05_33403"/>
</dbReference>
<dbReference type="PANTHER" id="PTHR33157">
    <property type="entry name" value="AUTONOMOUS TRANSPOSABLE ELEMENT EN-1 MOSAIC PROTEIN-RELATED"/>
    <property type="match status" value="1"/>
</dbReference>
<dbReference type="OrthoDB" id="692026at2759"/>
<evidence type="ECO:0000313" key="3">
    <source>
        <dbReference type="Proteomes" id="UP000324897"/>
    </source>
</evidence>
<feature type="region of interest" description="Disordered" evidence="1">
    <location>
        <begin position="322"/>
        <end position="359"/>
    </location>
</feature>
<organism evidence="2 3">
    <name type="scientific">Eragrostis curvula</name>
    <name type="common">weeping love grass</name>
    <dbReference type="NCBI Taxonomy" id="38414"/>
    <lineage>
        <taxon>Eukaryota</taxon>
        <taxon>Viridiplantae</taxon>
        <taxon>Streptophyta</taxon>
        <taxon>Embryophyta</taxon>
        <taxon>Tracheophyta</taxon>
        <taxon>Spermatophyta</taxon>
        <taxon>Magnoliopsida</taxon>
        <taxon>Liliopsida</taxon>
        <taxon>Poales</taxon>
        <taxon>Poaceae</taxon>
        <taxon>PACMAD clade</taxon>
        <taxon>Chloridoideae</taxon>
        <taxon>Eragrostideae</taxon>
        <taxon>Eragrostidinae</taxon>
        <taxon>Eragrostis</taxon>
    </lineage>
</organism>
<dbReference type="InterPro" id="IPR039266">
    <property type="entry name" value="EN-1/SPM"/>
</dbReference>
<sequence>MPISHRATRSRSSSSSVPVEDIVSSRNETDDDAPGLAIDPDEVYLRGCSDLPSEIPNEHERPFLTKSGKTQWIQNPPPGEGRTPSSVLTCIIKKCHPGLVEYRGKTVPATTWKHYQAAKDTSGKSAADVVQERFWLGFRYDPSEESEIREHIGRCCDQLLGSIIYYARVYATIDHFRTVKARWICDKIAGRFYLTKQEYKDQHPIWCKEECWSVLAAEWSHPDFKNRSERNRANRYSQKFKPHKGGSNSIAAIRQKMSKKEGREVSEVEAWIYTHRGPNSEEPNSLNTEEATACLVGTFGSANGVESPEETLSRIAYGGFGSRGNATTSDAGNGGGPLDPTASGGGTYSPPQVDDFPLY</sequence>
<dbReference type="AlphaFoldDB" id="A0A5J9U102"/>
<feature type="compositionally biased region" description="Gly residues" evidence="1">
    <location>
        <begin position="332"/>
        <end position="347"/>
    </location>
</feature>
<protein>
    <submittedName>
        <fullName evidence="2">Uncharacterized protein</fullName>
    </submittedName>
</protein>
<dbReference type="Pfam" id="PF03004">
    <property type="entry name" value="Transposase_24"/>
    <property type="match status" value="1"/>
</dbReference>
<feature type="non-terminal residue" evidence="2">
    <location>
        <position position="1"/>
    </location>
</feature>